<keyword evidence="16" id="KW-0594">Phospholipid biosynthesis</keyword>
<comment type="caution">
    <text evidence="20">The sequence shown here is derived from an EMBL/GenBank/DDBJ whole genome shotgun (WGS) entry which is preliminary data.</text>
</comment>
<evidence type="ECO:0000256" key="11">
    <source>
        <dbReference type="ARBA" id="ARBA00022692"/>
    </source>
</evidence>
<evidence type="ECO:0000256" key="4">
    <source>
        <dbReference type="ARBA" id="ARBA00005189"/>
    </source>
</evidence>
<feature type="transmembrane region" description="Helical" evidence="19">
    <location>
        <begin position="206"/>
        <end position="228"/>
    </location>
</feature>
<evidence type="ECO:0000256" key="2">
    <source>
        <dbReference type="ARBA" id="ARBA00004651"/>
    </source>
</evidence>
<protein>
    <recommendedName>
        <fullName evidence="7 18">Phosphatidate cytidylyltransferase</fullName>
        <ecNumber evidence="6 18">2.7.7.41</ecNumber>
    </recommendedName>
</protein>
<evidence type="ECO:0000313" key="20">
    <source>
        <dbReference type="EMBL" id="GGC91363.1"/>
    </source>
</evidence>
<keyword evidence="11 18" id="KW-0812">Transmembrane</keyword>
<comment type="pathway">
    <text evidence="3 18">Phospholipid metabolism; CDP-diacylglycerol biosynthesis; CDP-diacylglycerol from sn-glycerol 3-phosphate: step 3/3.</text>
</comment>
<name>A0A916UW36_9BURK</name>
<gene>
    <name evidence="20" type="ORF">GCM10011396_43300</name>
</gene>
<evidence type="ECO:0000256" key="15">
    <source>
        <dbReference type="ARBA" id="ARBA00023136"/>
    </source>
</evidence>
<keyword evidence="8" id="KW-1003">Cell membrane</keyword>
<keyword evidence="15 19" id="KW-0472">Membrane</keyword>
<keyword evidence="9" id="KW-0444">Lipid biosynthesis</keyword>
<reference evidence="20" key="1">
    <citation type="journal article" date="2014" name="Int. J. Syst. Evol. Microbiol.">
        <title>Complete genome sequence of Corynebacterium casei LMG S-19264T (=DSM 44701T), isolated from a smear-ripened cheese.</title>
        <authorList>
            <consortium name="US DOE Joint Genome Institute (JGI-PGF)"/>
            <person name="Walter F."/>
            <person name="Albersmeier A."/>
            <person name="Kalinowski J."/>
            <person name="Ruckert C."/>
        </authorList>
    </citation>
    <scope>NUCLEOTIDE SEQUENCE</scope>
    <source>
        <strain evidence="20">CGMCC 1.10998</strain>
    </source>
</reference>
<dbReference type="RefSeq" id="WP_188568216.1">
    <property type="nucleotide sequence ID" value="NZ_BMED01000005.1"/>
</dbReference>
<evidence type="ECO:0000256" key="14">
    <source>
        <dbReference type="ARBA" id="ARBA00023098"/>
    </source>
</evidence>
<dbReference type="GO" id="GO:0005886">
    <property type="term" value="C:plasma membrane"/>
    <property type="evidence" value="ECO:0007669"/>
    <property type="project" value="UniProtKB-SubCell"/>
</dbReference>
<evidence type="ECO:0000256" key="8">
    <source>
        <dbReference type="ARBA" id="ARBA00022475"/>
    </source>
</evidence>
<evidence type="ECO:0000313" key="21">
    <source>
        <dbReference type="Proteomes" id="UP000637423"/>
    </source>
</evidence>
<keyword evidence="13 19" id="KW-1133">Transmembrane helix</keyword>
<dbReference type="PANTHER" id="PTHR46382:SF1">
    <property type="entry name" value="PHOSPHATIDATE CYTIDYLYLTRANSFERASE"/>
    <property type="match status" value="1"/>
</dbReference>
<feature type="transmembrane region" description="Helical" evidence="19">
    <location>
        <begin position="108"/>
        <end position="128"/>
    </location>
</feature>
<evidence type="ECO:0000256" key="19">
    <source>
        <dbReference type="SAM" id="Phobius"/>
    </source>
</evidence>
<comment type="catalytic activity">
    <reaction evidence="1 18">
        <text>a 1,2-diacyl-sn-glycero-3-phosphate + CTP + H(+) = a CDP-1,2-diacyl-sn-glycerol + diphosphate</text>
        <dbReference type="Rhea" id="RHEA:16229"/>
        <dbReference type="ChEBI" id="CHEBI:15378"/>
        <dbReference type="ChEBI" id="CHEBI:33019"/>
        <dbReference type="ChEBI" id="CHEBI:37563"/>
        <dbReference type="ChEBI" id="CHEBI:58332"/>
        <dbReference type="ChEBI" id="CHEBI:58608"/>
        <dbReference type="EC" id="2.7.7.41"/>
    </reaction>
</comment>
<evidence type="ECO:0000256" key="9">
    <source>
        <dbReference type="ARBA" id="ARBA00022516"/>
    </source>
</evidence>
<organism evidence="20 21">
    <name type="scientific">Undibacterium terreum</name>
    <dbReference type="NCBI Taxonomy" id="1224302"/>
    <lineage>
        <taxon>Bacteria</taxon>
        <taxon>Pseudomonadati</taxon>
        <taxon>Pseudomonadota</taxon>
        <taxon>Betaproteobacteria</taxon>
        <taxon>Burkholderiales</taxon>
        <taxon>Oxalobacteraceae</taxon>
        <taxon>Undibacterium</taxon>
    </lineage>
</organism>
<evidence type="ECO:0000256" key="3">
    <source>
        <dbReference type="ARBA" id="ARBA00005119"/>
    </source>
</evidence>
<comment type="similarity">
    <text evidence="5 18">Belongs to the CDS family.</text>
</comment>
<evidence type="ECO:0000256" key="12">
    <source>
        <dbReference type="ARBA" id="ARBA00022695"/>
    </source>
</evidence>
<dbReference type="PROSITE" id="PS01315">
    <property type="entry name" value="CDS"/>
    <property type="match status" value="1"/>
</dbReference>
<dbReference type="EMBL" id="BMED01000005">
    <property type="protein sequence ID" value="GGC91363.1"/>
    <property type="molecule type" value="Genomic_DNA"/>
</dbReference>
<feature type="transmembrane region" description="Helical" evidence="19">
    <location>
        <begin position="12"/>
        <end position="41"/>
    </location>
</feature>
<evidence type="ECO:0000256" key="5">
    <source>
        <dbReference type="ARBA" id="ARBA00010185"/>
    </source>
</evidence>
<feature type="transmembrane region" description="Helical" evidence="19">
    <location>
        <begin position="61"/>
        <end position="88"/>
    </location>
</feature>
<evidence type="ECO:0000256" key="10">
    <source>
        <dbReference type="ARBA" id="ARBA00022679"/>
    </source>
</evidence>
<dbReference type="GO" id="GO:0004605">
    <property type="term" value="F:phosphatidate cytidylyltransferase activity"/>
    <property type="evidence" value="ECO:0007669"/>
    <property type="project" value="UniProtKB-EC"/>
</dbReference>
<keyword evidence="14" id="KW-0443">Lipid metabolism</keyword>
<sequence length="272" mass="29075">MLKTRIATAVVLLAVLLPILYFGNFFAFSIVTILFFGVALWESLRLFKNPAPMIAAVVWSALFAYIILSGAAVSFSLLFMLCAAFWLLRLIPALKLGLPAFNGPSNSFLSGIYSASIFGCFVAIAVLFRHSPVFLLSVMAIVWVADIGAYFSGKAFGKNKLAPSISPGKSWEGAIGGWIAVLIISSLVAVMASLPDTFPAQMLAKGGWGGLLAVMTVLSAASVVGDLFESLLKRRAEMKDSSNLLPGHGGVLDRIDALIPVLPVAALLNYWW</sequence>
<comment type="subcellular location">
    <subcellularLocation>
        <location evidence="2">Cell membrane</location>
        <topology evidence="2">Multi-pass membrane protein</topology>
    </subcellularLocation>
</comment>
<evidence type="ECO:0000256" key="6">
    <source>
        <dbReference type="ARBA" id="ARBA00012487"/>
    </source>
</evidence>
<dbReference type="EC" id="2.7.7.41" evidence="6 18"/>
<evidence type="ECO:0000256" key="17">
    <source>
        <dbReference type="ARBA" id="ARBA00023264"/>
    </source>
</evidence>
<dbReference type="InterPro" id="IPR000374">
    <property type="entry name" value="PC_trans"/>
</dbReference>
<feature type="transmembrane region" description="Helical" evidence="19">
    <location>
        <begin position="174"/>
        <end position="194"/>
    </location>
</feature>
<dbReference type="GO" id="GO:0016024">
    <property type="term" value="P:CDP-diacylglycerol biosynthetic process"/>
    <property type="evidence" value="ECO:0007669"/>
    <property type="project" value="TreeGrafter"/>
</dbReference>
<keyword evidence="12 18" id="KW-0548">Nucleotidyltransferase</keyword>
<evidence type="ECO:0000256" key="16">
    <source>
        <dbReference type="ARBA" id="ARBA00023209"/>
    </source>
</evidence>
<evidence type="ECO:0000256" key="1">
    <source>
        <dbReference type="ARBA" id="ARBA00001698"/>
    </source>
</evidence>
<keyword evidence="21" id="KW-1185">Reference proteome</keyword>
<dbReference type="AlphaFoldDB" id="A0A916UW36"/>
<comment type="pathway">
    <text evidence="4">Lipid metabolism.</text>
</comment>
<evidence type="ECO:0000256" key="13">
    <source>
        <dbReference type="ARBA" id="ARBA00022989"/>
    </source>
</evidence>
<reference evidence="20" key="2">
    <citation type="submission" date="2020-09" db="EMBL/GenBank/DDBJ databases">
        <authorList>
            <person name="Sun Q."/>
            <person name="Zhou Y."/>
        </authorList>
    </citation>
    <scope>NUCLEOTIDE SEQUENCE</scope>
    <source>
        <strain evidence="20">CGMCC 1.10998</strain>
    </source>
</reference>
<dbReference type="Pfam" id="PF01148">
    <property type="entry name" value="CTP_transf_1"/>
    <property type="match status" value="1"/>
</dbReference>
<keyword evidence="17" id="KW-1208">Phospholipid metabolism</keyword>
<feature type="transmembrane region" description="Helical" evidence="19">
    <location>
        <begin position="134"/>
        <end position="153"/>
    </location>
</feature>
<keyword evidence="10 18" id="KW-0808">Transferase</keyword>
<evidence type="ECO:0000256" key="7">
    <source>
        <dbReference type="ARBA" id="ARBA00019373"/>
    </source>
</evidence>
<evidence type="ECO:0000256" key="18">
    <source>
        <dbReference type="RuleBase" id="RU003938"/>
    </source>
</evidence>
<dbReference type="PANTHER" id="PTHR46382">
    <property type="entry name" value="PHOSPHATIDATE CYTIDYLYLTRANSFERASE"/>
    <property type="match status" value="1"/>
</dbReference>
<accession>A0A916UW36</accession>
<proteinExistence type="inferred from homology"/>
<dbReference type="Proteomes" id="UP000637423">
    <property type="component" value="Unassembled WGS sequence"/>
</dbReference>